<organism evidence="2 3">
    <name type="scientific">Rubripirellula obstinata</name>
    <dbReference type="NCBI Taxonomy" id="406547"/>
    <lineage>
        <taxon>Bacteria</taxon>
        <taxon>Pseudomonadati</taxon>
        <taxon>Planctomycetota</taxon>
        <taxon>Planctomycetia</taxon>
        <taxon>Pirellulales</taxon>
        <taxon>Pirellulaceae</taxon>
        <taxon>Rubripirellula</taxon>
    </lineage>
</organism>
<proteinExistence type="predicted"/>
<evidence type="ECO:0000313" key="2">
    <source>
        <dbReference type="EMBL" id="KAA1257369.1"/>
    </source>
</evidence>
<comment type="caution">
    <text evidence="2">The sequence shown here is derived from an EMBL/GenBank/DDBJ whole genome shotgun (WGS) entry which is preliminary data.</text>
</comment>
<dbReference type="EMBL" id="VRLW01000002">
    <property type="protein sequence ID" value="KAA1257369.1"/>
    <property type="molecule type" value="Genomic_DNA"/>
</dbReference>
<dbReference type="AlphaFoldDB" id="A0A5B1CCF8"/>
<feature type="region of interest" description="Disordered" evidence="1">
    <location>
        <begin position="26"/>
        <end position="49"/>
    </location>
</feature>
<keyword evidence="3" id="KW-1185">Reference proteome</keyword>
<evidence type="ECO:0000256" key="1">
    <source>
        <dbReference type="SAM" id="MobiDB-lite"/>
    </source>
</evidence>
<protein>
    <submittedName>
        <fullName evidence="2">Uncharacterized protein</fullName>
    </submittedName>
</protein>
<name>A0A5B1CCF8_9BACT</name>
<dbReference type="Proteomes" id="UP000322699">
    <property type="component" value="Unassembled WGS sequence"/>
</dbReference>
<accession>A0A5B1CCF8</accession>
<reference evidence="2 3" key="1">
    <citation type="submission" date="2019-08" db="EMBL/GenBank/DDBJ databases">
        <title>Deep-cultivation of Planctomycetes and their phenomic and genomic characterization uncovers novel biology.</title>
        <authorList>
            <person name="Wiegand S."/>
            <person name="Jogler M."/>
            <person name="Boedeker C."/>
            <person name="Pinto D."/>
            <person name="Vollmers J."/>
            <person name="Rivas-Marin E."/>
            <person name="Kohn T."/>
            <person name="Peeters S.H."/>
            <person name="Heuer A."/>
            <person name="Rast P."/>
            <person name="Oberbeckmann S."/>
            <person name="Bunk B."/>
            <person name="Jeske O."/>
            <person name="Meyerdierks A."/>
            <person name="Storesund J.E."/>
            <person name="Kallscheuer N."/>
            <person name="Luecker S."/>
            <person name="Lage O.M."/>
            <person name="Pohl T."/>
            <person name="Merkel B.J."/>
            <person name="Hornburger P."/>
            <person name="Mueller R.-W."/>
            <person name="Bruemmer F."/>
            <person name="Labrenz M."/>
            <person name="Spormann A.M."/>
            <person name="Op Den Camp H."/>
            <person name="Overmann J."/>
            <person name="Amann R."/>
            <person name="Jetten M.S.M."/>
            <person name="Mascher T."/>
            <person name="Medema M.H."/>
            <person name="Devos D.P."/>
            <person name="Kaster A.-K."/>
            <person name="Ovreas L."/>
            <person name="Rohde M."/>
            <person name="Galperin M.Y."/>
            <person name="Jogler C."/>
        </authorList>
    </citation>
    <scope>NUCLEOTIDE SEQUENCE [LARGE SCALE GENOMIC DNA]</scope>
    <source>
        <strain evidence="2 3">LF1</strain>
    </source>
</reference>
<sequence>MVGLNVCLHDFTRRPQNADVIRLSRGHSLPSSRPAGHNPCSTKTGLPPTLDETEVPTALRGTNQRLNSNAQLMPVCRMHCVAQPTPTFLHLIYCCPTKLARTTTLCYDLNTVMVTHGNEARAVGPYLDGAFRITIACTGVAAARFPLCLHVKSRHLGDAYRYPTEPRTFAARLAPCGAYPMLDQNRFAPNPQSILEPRLPCGAPTDA</sequence>
<evidence type="ECO:0000313" key="3">
    <source>
        <dbReference type="Proteomes" id="UP000322699"/>
    </source>
</evidence>
<gene>
    <name evidence="2" type="ORF">LF1_52180</name>
</gene>